<keyword evidence="2" id="KW-1133">Transmembrane helix</keyword>
<accession>A0AA37UMK2</accession>
<proteinExistence type="predicted"/>
<evidence type="ECO:0000313" key="3">
    <source>
        <dbReference type="EMBL" id="GMA30709.1"/>
    </source>
</evidence>
<feature type="region of interest" description="Disordered" evidence="1">
    <location>
        <begin position="312"/>
        <end position="448"/>
    </location>
</feature>
<sequence length="448" mass="46455">MVRRITGIVVALLGITAIVLGVLSATQWRTSDTVTATSPSADVPFVVVEPGVAGVNAPDVDVRITAADPEQQVTLITGRDVDVDAWLDGLAQQRLTDVVDWETFVVTDVEGESADVPSPVGSDMWTTTEQAAGELAFSQEVAQDRQVMLVVRDGAEGPAPTVSFTWQREVTTPYYEPLVYGGAAGVVVGLALIAWSFVKRRRPAAETAGEPEAAAAAAESGDDGDATAPVAPDGAEGVAVDDAPTTVLGAVPAAIATESDSHDPPTAETAVLTRRQRRELRNSGVEVDGPGAYDGLRERLAAVDVERIASDIAPAQEKSPPTDAPDAYPGWLRAQQAAETDGDGESEVDGDRTGTAVGETGAEPEGQPVRPTWSQRWGVATTGSIPVTVAGEPSDGGTPEEPSDGETPVDPTDAGDTADDTADDTGDVATPPDPDDADQTNETQEDDR</sequence>
<organism evidence="3 4">
    <name type="scientific">Litorihabitans aurantiacus</name>
    <dbReference type="NCBI Taxonomy" id="1930061"/>
    <lineage>
        <taxon>Bacteria</taxon>
        <taxon>Bacillati</taxon>
        <taxon>Actinomycetota</taxon>
        <taxon>Actinomycetes</taxon>
        <taxon>Micrococcales</taxon>
        <taxon>Beutenbergiaceae</taxon>
        <taxon>Litorihabitans</taxon>
    </lineage>
</organism>
<keyword evidence="2" id="KW-0472">Membrane</keyword>
<name>A0AA37UMK2_9MICO</name>
<comment type="caution">
    <text evidence="3">The sequence shown here is derived from an EMBL/GenBank/DDBJ whole genome shotgun (WGS) entry which is preliminary data.</text>
</comment>
<feature type="region of interest" description="Disordered" evidence="1">
    <location>
        <begin position="255"/>
        <end position="286"/>
    </location>
</feature>
<dbReference type="AlphaFoldDB" id="A0AA37UMK2"/>
<evidence type="ECO:0000256" key="2">
    <source>
        <dbReference type="SAM" id="Phobius"/>
    </source>
</evidence>
<feature type="region of interest" description="Disordered" evidence="1">
    <location>
        <begin position="204"/>
        <end position="241"/>
    </location>
</feature>
<reference evidence="3" key="2">
    <citation type="submission" date="2023-02" db="EMBL/GenBank/DDBJ databases">
        <authorList>
            <person name="Sun Q."/>
            <person name="Mori K."/>
        </authorList>
    </citation>
    <scope>NUCLEOTIDE SEQUENCE</scope>
    <source>
        <strain evidence="3">NBRC 112290</strain>
    </source>
</reference>
<protein>
    <submittedName>
        <fullName evidence="3">Uncharacterized protein</fullName>
    </submittedName>
</protein>
<dbReference type="RefSeq" id="WP_284249423.1">
    <property type="nucleotide sequence ID" value="NZ_BSUM01000001.1"/>
</dbReference>
<feature type="transmembrane region" description="Helical" evidence="2">
    <location>
        <begin position="178"/>
        <end position="198"/>
    </location>
</feature>
<gene>
    <name evidence="3" type="ORF">GCM10025875_07010</name>
</gene>
<keyword evidence="4" id="KW-1185">Reference proteome</keyword>
<reference evidence="3" key="1">
    <citation type="journal article" date="2014" name="Int. J. Syst. Evol. Microbiol.">
        <title>Complete genome sequence of Corynebacterium casei LMG S-19264T (=DSM 44701T), isolated from a smear-ripened cheese.</title>
        <authorList>
            <consortium name="US DOE Joint Genome Institute (JGI-PGF)"/>
            <person name="Walter F."/>
            <person name="Albersmeier A."/>
            <person name="Kalinowski J."/>
            <person name="Ruckert C."/>
        </authorList>
    </citation>
    <scope>NUCLEOTIDE SEQUENCE</scope>
    <source>
        <strain evidence="3">NBRC 112290</strain>
    </source>
</reference>
<evidence type="ECO:0000313" key="4">
    <source>
        <dbReference type="Proteomes" id="UP001157161"/>
    </source>
</evidence>
<keyword evidence="2" id="KW-0812">Transmembrane</keyword>
<evidence type="ECO:0000256" key="1">
    <source>
        <dbReference type="SAM" id="MobiDB-lite"/>
    </source>
</evidence>
<feature type="compositionally biased region" description="Acidic residues" evidence="1">
    <location>
        <begin position="433"/>
        <end position="448"/>
    </location>
</feature>
<dbReference type="EMBL" id="BSUM01000001">
    <property type="protein sequence ID" value="GMA30709.1"/>
    <property type="molecule type" value="Genomic_DNA"/>
</dbReference>
<feature type="compositionally biased region" description="Acidic residues" evidence="1">
    <location>
        <begin position="416"/>
        <end position="426"/>
    </location>
</feature>
<dbReference type="Proteomes" id="UP001157161">
    <property type="component" value="Unassembled WGS sequence"/>
</dbReference>
<feature type="compositionally biased region" description="Low complexity" evidence="1">
    <location>
        <begin position="205"/>
        <end position="219"/>
    </location>
</feature>